<dbReference type="GO" id="GO:0045735">
    <property type="term" value="F:nutrient reservoir activity"/>
    <property type="evidence" value="ECO:0007669"/>
    <property type="project" value="UniProtKB-KW"/>
</dbReference>
<keyword evidence="3" id="KW-0708">Seed storage protein</keyword>
<evidence type="ECO:0000259" key="5">
    <source>
        <dbReference type="SMART" id="SM00835"/>
    </source>
</evidence>
<protein>
    <recommendedName>
        <fullName evidence="5">Cupin type-1 domain-containing protein</fullName>
    </recommendedName>
</protein>
<dbReference type="PANTHER" id="PTHR31189:SF45">
    <property type="entry name" value="OS09G0552500 PROTEIN"/>
    <property type="match status" value="1"/>
</dbReference>
<gene>
    <name evidence="6" type="ORF">GSCOC_T00014932001</name>
</gene>
<dbReference type="InterPro" id="IPR050253">
    <property type="entry name" value="Seed_Storage-Functional"/>
</dbReference>
<dbReference type="Pfam" id="PF00190">
    <property type="entry name" value="Cupin_1"/>
    <property type="match status" value="2"/>
</dbReference>
<dbReference type="PRINTS" id="PR00439">
    <property type="entry name" value="11SGLOBULIN"/>
</dbReference>
<evidence type="ECO:0000256" key="4">
    <source>
        <dbReference type="ARBA" id="ARBA00023157"/>
    </source>
</evidence>
<dbReference type="InParanoid" id="A0A068TQB0"/>
<dbReference type="EMBL" id="HG739085">
    <property type="protein sequence ID" value="CDO97553.1"/>
    <property type="molecule type" value="Genomic_DNA"/>
</dbReference>
<dbReference type="AlphaFoldDB" id="A0A068TQB0"/>
<evidence type="ECO:0000256" key="2">
    <source>
        <dbReference type="ARBA" id="ARBA00022761"/>
    </source>
</evidence>
<dbReference type="CDD" id="cd02243">
    <property type="entry name" value="cupin_11S_legumin_C"/>
    <property type="match status" value="1"/>
</dbReference>
<keyword evidence="2" id="KW-0758">Storage protein</keyword>
<name>A0A068TQB0_COFCA</name>
<proteinExistence type="inferred from homology"/>
<feature type="domain" description="Cupin type-1" evidence="5">
    <location>
        <begin position="196"/>
        <end position="345"/>
    </location>
</feature>
<evidence type="ECO:0000256" key="3">
    <source>
        <dbReference type="ARBA" id="ARBA00023129"/>
    </source>
</evidence>
<keyword evidence="4" id="KW-1015">Disulfide bond</keyword>
<accession>A0A068TQB0</accession>
<dbReference type="OrthoDB" id="735591at2759"/>
<evidence type="ECO:0000313" key="7">
    <source>
        <dbReference type="Proteomes" id="UP000295252"/>
    </source>
</evidence>
<organism evidence="6 7">
    <name type="scientific">Coffea canephora</name>
    <name type="common">Robusta coffee</name>
    <dbReference type="NCBI Taxonomy" id="49390"/>
    <lineage>
        <taxon>Eukaryota</taxon>
        <taxon>Viridiplantae</taxon>
        <taxon>Streptophyta</taxon>
        <taxon>Embryophyta</taxon>
        <taxon>Tracheophyta</taxon>
        <taxon>Spermatophyta</taxon>
        <taxon>Magnoliopsida</taxon>
        <taxon>eudicotyledons</taxon>
        <taxon>Gunneridae</taxon>
        <taxon>Pentapetalae</taxon>
        <taxon>asterids</taxon>
        <taxon>lamiids</taxon>
        <taxon>Gentianales</taxon>
        <taxon>Rubiaceae</taxon>
        <taxon>Ixoroideae</taxon>
        <taxon>Gardenieae complex</taxon>
        <taxon>Bertiereae - Coffeeae clade</taxon>
        <taxon>Coffeeae</taxon>
        <taxon>Coffea</taxon>
    </lineage>
</organism>
<dbReference type="Gramene" id="CDO97553">
    <property type="protein sequence ID" value="CDO97553"/>
    <property type="gene ID" value="GSCOC_T00014932001"/>
</dbReference>
<dbReference type="STRING" id="49390.A0A068TQB0"/>
<comment type="similarity">
    <text evidence="1">Belongs to the 11S seed storage protein (globulins) family.</text>
</comment>
<feature type="domain" description="Cupin type-1" evidence="5">
    <location>
        <begin position="5"/>
        <end position="163"/>
    </location>
</feature>
<dbReference type="PhylomeDB" id="A0A068TQB0"/>
<evidence type="ECO:0000256" key="1">
    <source>
        <dbReference type="ARBA" id="ARBA00007178"/>
    </source>
</evidence>
<evidence type="ECO:0000313" key="6">
    <source>
        <dbReference type="EMBL" id="CDO97553.1"/>
    </source>
</evidence>
<dbReference type="InterPro" id="IPR006045">
    <property type="entry name" value="Cupin_1"/>
</dbReference>
<dbReference type="Proteomes" id="UP000295252">
    <property type="component" value="Chromosome IV"/>
</dbReference>
<sequence length="362" mass="39047">MASQFNLAPQFTDVTIFEGEGGGYYTWSASLFPLLSEAKLGAGKLVLRPRGFALPHYADCHKIGYFVQGSGRVGIVLPNSPKEVVLAAKKGDAIPVPLGSVSWWYNAGEDNSDVEIVFLGETAQTYTPAQFDYFFLAGVRGVLGGFSTDFITRAFDLTQDESDQLLKSQTGSLIVKLAKNQKLPDPCKDANINMLYNFESAKPSIHVNQGGSLTIATAENFPFLKKVGLSANFARLDPFSMSTPMYAADASFQLIFITKGSGVVEIAGLDGKNALVAKVQSGQLCVVPKFLPVAKIADEEGLEYFCVVTSLEPYFAELAGETSVWKAMDPSVLQASFNVDPGLVELFNTKIGKGKVFVPSEK</sequence>
<dbReference type="SUPFAM" id="SSF51182">
    <property type="entry name" value="RmlC-like cupins"/>
    <property type="match status" value="1"/>
</dbReference>
<dbReference type="InterPro" id="IPR014710">
    <property type="entry name" value="RmlC-like_jellyroll"/>
</dbReference>
<reference evidence="7" key="1">
    <citation type="journal article" date="2014" name="Science">
        <title>The coffee genome provides insight into the convergent evolution of caffeine biosynthesis.</title>
        <authorList>
            <person name="Denoeud F."/>
            <person name="Carretero-Paulet L."/>
            <person name="Dereeper A."/>
            <person name="Droc G."/>
            <person name="Guyot R."/>
            <person name="Pietrella M."/>
            <person name="Zheng C."/>
            <person name="Alberti A."/>
            <person name="Anthony F."/>
            <person name="Aprea G."/>
            <person name="Aury J.M."/>
            <person name="Bento P."/>
            <person name="Bernard M."/>
            <person name="Bocs S."/>
            <person name="Campa C."/>
            <person name="Cenci A."/>
            <person name="Combes M.C."/>
            <person name="Crouzillat D."/>
            <person name="Da Silva C."/>
            <person name="Daddiego L."/>
            <person name="De Bellis F."/>
            <person name="Dussert S."/>
            <person name="Garsmeur O."/>
            <person name="Gayraud T."/>
            <person name="Guignon V."/>
            <person name="Jahn K."/>
            <person name="Jamilloux V."/>
            <person name="Joet T."/>
            <person name="Labadie K."/>
            <person name="Lan T."/>
            <person name="Leclercq J."/>
            <person name="Lepelley M."/>
            <person name="Leroy T."/>
            <person name="Li L.T."/>
            <person name="Librado P."/>
            <person name="Lopez L."/>
            <person name="Munoz A."/>
            <person name="Noel B."/>
            <person name="Pallavicini A."/>
            <person name="Perrotta G."/>
            <person name="Poncet V."/>
            <person name="Pot D."/>
            <person name="Priyono X."/>
            <person name="Rigoreau M."/>
            <person name="Rouard M."/>
            <person name="Rozas J."/>
            <person name="Tranchant-Dubreuil C."/>
            <person name="VanBuren R."/>
            <person name="Zhang Q."/>
            <person name="Andrade A.C."/>
            <person name="Argout X."/>
            <person name="Bertrand B."/>
            <person name="de Kochko A."/>
            <person name="Graziosi G."/>
            <person name="Henry R.J."/>
            <person name="Jayarama X."/>
            <person name="Ming R."/>
            <person name="Nagai C."/>
            <person name="Rounsley S."/>
            <person name="Sankoff D."/>
            <person name="Giuliano G."/>
            <person name="Albert V.A."/>
            <person name="Wincker P."/>
            <person name="Lashermes P."/>
        </authorList>
    </citation>
    <scope>NUCLEOTIDE SEQUENCE [LARGE SCALE GENOMIC DNA]</scope>
    <source>
        <strain evidence="7">cv. DH200-94</strain>
    </source>
</reference>
<dbReference type="Gene3D" id="2.60.120.10">
    <property type="entry name" value="Jelly Rolls"/>
    <property type="match status" value="2"/>
</dbReference>
<dbReference type="PANTHER" id="PTHR31189">
    <property type="entry name" value="OS03G0336100 PROTEIN-RELATED"/>
    <property type="match status" value="1"/>
</dbReference>
<dbReference type="InterPro" id="IPR006044">
    <property type="entry name" value="11S_seedstore_pln"/>
</dbReference>
<dbReference type="OMA" id="WFNDGES"/>
<keyword evidence="7" id="KW-1185">Reference proteome</keyword>
<dbReference type="SMART" id="SM00835">
    <property type="entry name" value="Cupin_1"/>
    <property type="match status" value="2"/>
</dbReference>
<dbReference type="CDD" id="cd02242">
    <property type="entry name" value="cupin_11S_legumin_N"/>
    <property type="match status" value="1"/>
</dbReference>
<dbReference type="InterPro" id="IPR011051">
    <property type="entry name" value="RmlC_Cupin_sf"/>
</dbReference>